<protein>
    <submittedName>
        <fullName evidence="2">Alpha/beta-hydrolase</fullName>
    </submittedName>
</protein>
<reference evidence="2 3" key="1">
    <citation type="journal article" date="2023" name="IMA Fungus">
        <title>Comparative genomic study of the Penicillium genus elucidates a diverse pangenome and 15 lateral gene transfer events.</title>
        <authorList>
            <person name="Petersen C."/>
            <person name="Sorensen T."/>
            <person name="Nielsen M.R."/>
            <person name="Sondergaard T.E."/>
            <person name="Sorensen J.L."/>
            <person name="Fitzpatrick D.A."/>
            <person name="Frisvad J.C."/>
            <person name="Nielsen K.L."/>
        </authorList>
    </citation>
    <scope>NUCLEOTIDE SEQUENCE [LARGE SCALE GENOMIC DNA]</scope>
    <source>
        <strain evidence="2 3">IBT 35679</strain>
    </source>
</reference>
<evidence type="ECO:0000313" key="3">
    <source>
        <dbReference type="Proteomes" id="UP001220324"/>
    </source>
</evidence>
<dbReference type="InterPro" id="IPR052897">
    <property type="entry name" value="Sec-Metab_Biosynth_Hydrolase"/>
</dbReference>
<name>A0AAD6CQN0_9EURO</name>
<dbReference type="PANTHER" id="PTHR37017:SF11">
    <property type="entry name" value="ESTERASE_LIPASE_THIOESTERASE DOMAIN-CONTAINING PROTEIN"/>
    <property type="match status" value="1"/>
</dbReference>
<dbReference type="EMBL" id="JAQIZZ010000007">
    <property type="protein sequence ID" value="KAJ5532469.1"/>
    <property type="molecule type" value="Genomic_DNA"/>
</dbReference>
<dbReference type="AlphaFoldDB" id="A0AAD6CQN0"/>
<sequence length="227" mass="24994">MSKPSIVFAPGAWYPPTAFDPLISKLAGYNCYTCAFPSIQKAQTTKDLKPDIETVRSLVQQEADAGRDVLVISHSWSGVPVNSGLDGLSKTEREREGKKAVFALGGKAPDWHLHDVETDTVTAADPVGRFFHDVPDGEEWAKKLGPHSWFTKRVPASSAAYLTIPSSYLLCEHDEAIPLAAQQWMVDRAREKGALFETETIATGHTPWLVLTDEVATYIRRQAGEDI</sequence>
<dbReference type="PANTHER" id="PTHR37017">
    <property type="entry name" value="AB HYDROLASE-1 DOMAIN-CONTAINING PROTEIN-RELATED"/>
    <property type="match status" value="1"/>
</dbReference>
<dbReference type="SUPFAM" id="SSF53474">
    <property type="entry name" value="alpha/beta-Hydrolases"/>
    <property type="match status" value="1"/>
</dbReference>
<dbReference type="Proteomes" id="UP001220324">
    <property type="component" value="Unassembled WGS sequence"/>
</dbReference>
<proteinExistence type="predicted"/>
<accession>A0AAD6CQN0</accession>
<evidence type="ECO:0000313" key="2">
    <source>
        <dbReference type="EMBL" id="KAJ5532469.1"/>
    </source>
</evidence>
<gene>
    <name evidence="2" type="ORF">N7494_009021</name>
</gene>
<dbReference type="InterPro" id="IPR000073">
    <property type="entry name" value="AB_hydrolase_1"/>
</dbReference>
<dbReference type="GO" id="GO:0072330">
    <property type="term" value="P:monocarboxylic acid biosynthetic process"/>
    <property type="evidence" value="ECO:0007669"/>
    <property type="project" value="UniProtKB-ARBA"/>
</dbReference>
<dbReference type="GO" id="GO:0017000">
    <property type="term" value="P:antibiotic biosynthetic process"/>
    <property type="evidence" value="ECO:0007669"/>
    <property type="project" value="UniProtKB-ARBA"/>
</dbReference>
<comment type="caution">
    <text evidence="2">The sequence shown here is derived from an EMBL/GenBank/DDBJ whole genome shotgun (WGS) entry which is preliminary data.</text>
</comment>
<dbReference type="Gene3D" id="3.40.50.1820">
    <property type="entry name" value="alpha/beta hydrolase"/>
    <property type="match status" value="2"/>
</dbReference>
<organism evidence="2 3">
    <name type="scientific">Penicillium frequentans</name>
    <dbReference type="NCBI Taxonomy" id="3151616"/>
    <lineage>
        <taxon>Eukaryota</taxon>
        <taxon>Fungi</taxon>
        <taxon>Dikarya</taxon>
        <taxon>Ascomycota</taxon>
        <taxon>Pezizomycotina</taxon>
        <taxon>Eurotiomycetes</taxon>
        <taxon>Eurotiomycetidae</taxon>
        <taxon>Eurotiales</taxon>
        <taxon>Aspergillaceae</taxon>
        <taxon>Penicillium</taxon>
    </lineage>
</organism>
<feature type="domain" description="AB hydrolase-1" evidence="1">
    <location>
        <begin position="6"/>
        <end position="209"/>
    </location>
</feature>
<keyword evidence="3" id="KW-1185">Reference proteome</keyword>
<dbReference type="Pfam" id="PF12697">
    <property type="entry name" value="Abhydrolase_6"/>
    <property type="match status" value="1"/>
</dbReference>
<dbReference type="InterPro" id="IPR029058">
    <property type="entry name" value="AB_hydrolase_fold"/>
</dbReference>
<evidence type="ECO:0000259" key="1">
    <source>
        <dbReference type="Pfam" id="PF12697"/>
    </source>
</evidence>